<sequence>MLIFHGMLRSHNFGDVLLAQLCLRWIREVTDEPIGAMFVQPELRILLELRPASFLDLFRAKAAILSGGGYFQIMDRGFPALKRFARIAGPILTAQLAGRPTAIVAVGVGPVPRGSIPDMLLRSGIRRLFSHADIATVRDKGSFDAVAKLKVSRSPVETADLVFSMTKEDLPICAINYASEKICGIKSNNIIGIQLSFPVNHIGYENIYASLLDQLSRNPDTHCVLLEDHSQPESGQKEFQRYMAKELGRERSTVVPYENPLNLAALLARLDAVLTDKLHVGLVAAAMGTAPFSIAKHAKNISAYHKIGVPENCILLSSASAHGISALIGSFLQSRGEFIVSTEVRNAAVRNREVLQSFLR</sequence>
<protein>
    <recommendedName>
        <fullName evidence="1">Polysaccharide pyruvyl transferase domain-containing protein</fullName>
    </recommendedName>
</protein>
<name>A0ABN8KCR2_9HYPH</name>
<accession>A0ABN8KCR2</accession>
<comment type="caution">
    <text evidence="2">The sequence shown here is derived from an EMBL/GenBank/DDBJ whole genome shotgun (WGS) entry which is preliminary data.</text>
</comment>
<evidence type="ECO:0000259" key="1">
    <source>
        <dbReference type="Pfam" id="PF04230"/>
    </source>
</evidence>
<dbReference type="RefSeq" id="WP_254020830.1">
    <property type="nucleotide sequence ID" value="NZ_CAKXZT010000149.1"/>
</dbReference>
<dbReference type="PANTHER" id="PTHR36836:SF1">
    <property type="entry name" value="COLANIC ACID BIOSYNTHESIS PROTEIN WCAK"/>
    <property type="match status" value="1"/>
</dbReference>
<feature type="domain" description="Polysaccharide pyruvyl transferase" evidence="1">
    <location>
        <begin position="12"/>
        <end position="295"/>
    </location>
</feature>
<keyword evidence="3" id="KW-1185">Reference proteome</keyword>
<proteinExistence type="predicted"/>
<dbReference type="EMBL" id="CAKXZT010000149">
    <property type="protein sequence ID" value="CAH2406472.1"/>
    <property type="molecule type" value="Genomic_DNA"/>
</dbReference>
<dbReference type="Proteomes" id="UP001153050">
    <property type="component" value="Unassembled WGS sequence"/>
</dbReference>
<organism evidence="2 3">
    <name type="scientific">Mesorhizobium escarrei</name>
    <dbReference type="NCBI Taxonomy" id="666018"/>
    <lineage>
        <taxon>Bacteria</taxon>
        <taxon>Pseudomonadati</taxon>
        <taxon>Pseudomonadota</taxon>
        <taxon>Alphaproteobacteria</taxon>
        <taxon>Hyphomicrobiales</taxon>
        <taxon>Phyllobacteriaceae</taxon>
        <taxon>Mesorhizobium</taxon>
    </lineage>
</organism>
<gene>
    <name evidence="2" type="ORF">MES5069_520142</name>
</gene>
<dbReference type="PANTHER" id="PTHR36836">
    <property type="entry name" value="COLANIC ACID BIOSYNTHESIS PROTEIN WCAK"/>
    <property type="match status" value="1"/>
</dbReference>
<dbReference type="InterPro" id="IPR007345">
    <property type="entry name" value="Polysacch_pyruvyl_Trfase"/>
</dbReference>
<reference evidence="2 3" key="1">
    <citation type="submission" date="2022-03" db="EMBL/GenBank/DDBJ databases">
        <authorList>
            <person name="Brunel B."/>
        </authorList>
    </citation>
    <scope>NUCLEOTIDE SEQUENCE [LARGE SCALE GENOMIC DNA]</scope>
    <source>
        <strain evidence="2">STM5069sample</strain>
    </source>
</reference>
<evidence type="ECO:0000313" key="2">
    <source>
        <dbReference type="EMBL" id="CAH2406472.1"/>
    </source>
</evidence>
<evidence type="ECO:0000313" key="3">
    <source>
        <dbReference type="Proteomes" id="UP001153050"/>
    </source>
</evidence>
<dbReference type="Pfam" id="PF04230">
    <property type="entry name" value="PS_pyruv_trans"/>
    <property type="match status" value="1"/>
</dbReference>